<dbReference type="EMBL" id="PQXF01000005">
    <property type="protein sequence ID" value="PXF61512.1"/>
    <property type="molecule type" value="Genomic_DNA"/>
</dbReference>
<gene>
    <name evidence="1" type="ORF">C4B59_03835</name>
</gene>
<dbReference type="Proteomes" id="UP000248329">
    <property type="component" value="Unassembled WGS sequence"/>
</dbReference>
<name>A0AC61L4V9_9EURY</name>
<accession>A0AC61L4V9</accession>
<reference evidence="1" key="1">
    <citation type="submission" date="2018-01" db="EMBL/GenBank/DDBJ databases">
        <authorList>
            <person name="Krukenberg V."/>
        </authorList>
    </citation>
    <scope>NUCLEOTIDE SEQUENCE</scope>
    <source>
        <strain evidence="1">E20ANME2</strain>
    </source>
</reference>
<evidence type="ECO:0000313" key="2">
    <source>
        <dbReference type="Proteomes" id="UP000248329"/>
    </source>
</evidence>
<sequence>MIKTVHAEGVSNLILKIPGDIVDALRLPPDEVEETLHKEPALALYQRGVLSSGKASVLAGMGRMEFEELLGQRHIRHHYTERNLEEDIEYARSHQ</sequence>
<comment type="caution">
    <text evidence="1">The sequence shown here is derived from an EMBL/GenBank/DDBJ whole genome shotgun (WGS) entry which is preliminary data.</text>
</comment>
<evidence type="ECO:0000313" key="1">
    <source>
        <dbReference type="EMBL" id="PXF61512.1"/>
    </source>
</evidence>
<proteinExistence type="predicted"/>
<organism evidence="1 2">
    <name type="scientific">Candidatus Methanogaster sp</name>
    <dbReference type="NCBI Taxonomy" id="3386292"/>
    <lineage>
        <taxon>Archaea</taxon>
        <taxon>Methanobacteriati</taxon>
        <taxon>Methanobacteriota</taxon>
        <taxon>Stenosarchaea group</taxon>
        <taxon>Methanomicrobia</taxon>
        <taxon>Methanosarcinales</taxon>
        <taxon>ANME-2 cluster</taxon>
        <taxon>Candidatus Methanogasteraceae</taxon>
        <taxon>Candidatus Methanogaster</taxon>
    </lineage>
</organism>
<protein>
    <submittedName>
        <fullName evidence="1">Uncharacterized protein</fullName>
    </submittedName>
</protein>